<gene>
    <name evidence="8" type="ORF">D1H98_07145</name>
</gene>
<keyword evidence="2" id="KW-1003">Cell membrane</keyword>
<dbReference type="PROSITE" id="PS50850">
    <property type="entry name" value="MFS"/>
    <property type="match status" value="1"/>
</dbReference>
<feature type="transmembrane region" description="Helical" evidence="6">
    <location>
        <begin position="247"/>
        <end position="265"/>
    </location>
</feature>
<feature type="transmembrane region" description="Helical" evidence="6">
    <location>
        <begin position="210"/>
        <end position="235"/>
    </location>
</feature>
<feature type="transmembrane region" description="Helical" evidence="6">
    <location>
        <begin position="277"/>
        <end position="300"/>
    </location>
</feature>
<feature type="transmembrane region" description="Helical" evidence="6">
    <location>
        <begin position="345"/>
        <end position="366"/>
    </location>
</feature>
<organism evidence="8 9">
    <name type="scientific">Legionella pneumophila subsp. pneumophila</name>
    <dbReference type="NCBI Taxonomy" id="91891"/>
    <lineage>
        <taxon>Bacteria</taxon>
        <taxon>Pseudomonadati</taxon>
        <taxon>Pseudomonadota</taxon>
        <taxon>Gammaproteobacteria</taxon>
        <taxon>Legionellales</taxon>
        <taxon>Legionellaceae</taxon>
        <taxon>Legionella</taxon>
    </lineage>
</organism>
<dbReference type="CDD" id="cd17320">
    <property type="entry name" value="MFS_MdfA_MDR_like"/>
    <property type="match status" value="1"/>
</dbReference>
<keyword evidence="5 6" id="KW-0472">Membrane</keyword>
<sequence length="410" mass="45311">MIFYMPKSHNSIIFLGLLSAFSLLTFDLYQPSLPFITNYFNITPSMGQLTLSIYLLVYGITHLLWGPLIDHFGRRRLLPGNLLLALIGSLMCAFAPNITMLICGRALQGFALCCANLIAYSAARDFEDTIVRAKVLSYISMTVSVSPIIAPVIGALIFHHFGWQANFIVMAIVACILLIQTKLSLLESPFWTPPQERFSVKKILREYKSILNIPSLWCASFILMFGISAVMLTVINSSYLIIEVLNYSPLAYGLIFILNGLNIIFGNYLGIWLRDRLPIITTIYLGNWFIVLGGTAMLVTSKLFGFSLLALSFSLIANLGISVSAAPTISIALTDFKQNAGIVMAFMNTIRLIGPSLLTILTGYLLTRNLDALPLGLIGSGIGALFFSWYFSRLTTESRNSDMDSEEALT</sequence>
<dbReference type="InterPro" id="IPR011701">
    <property type="entry name" value="MFS"/>
</dbReference>
<evidence type="ECO:0000256" key="4">
    <source>
        <dbReference type="ARBA" id="ARBA00022989"/>
    </source>
</evidence>
<feature type="transmembrane region" description="Helical" evidence="6">
    <location>
        <begin position="106"/>
        <end position="123"/>
    </location>
</feature>
<feature type="transmembrane region" description="Helical" evidence="6">
    <location>
        <begin position="81"/>
        <end position="100"/>
    </location>
</feature>
<dbReference type="GO" id="GO:0022857">
    <property type="term" value="F:transmembrane transporter activity"/>
    <property type="evidence" value="ECO:0007669"/>
    <property type="project" value="InterPro"/>
</dbReference>
<evidence type="ECO:0000256" key="3">
    <source>
        <dbReference type="ARBA" id="ARBA00022692"/>
    </source>
</evidence>
<dbReference type="Proteomes" id="UP000277145">
    <property type="component" value="Unassembled WGS sequence"/>
</dbReference>
<dbReference type="GO" id="GO:0005886">
    <property type="term" value="C:plasma membrane"/>
    <property type="evidence" value="ECO:0007669"/>
    <property type="project" value="UniProtKB-SubCell"/>
</dbReference>
<proteinExistence type="predicted"/>
<dbReference type="EMBL" id="QWDR01000001">
    <property type="protein sequence ID" value="RJY34554.1"/>
    <property type="molecule type" value="Genomic_DNA"/>
</dbReference>
<comment type="subcellular location">
    <subcellularLocation>
        <location evidence="1">Cell membrane</location>
        <topology evidence="1">Multi-pass membrane protein</topology>
    </subcellularLocation>
</comment>
<dbReference type="InterPro" id="IPR036259">
    <property type="entry name" value="MFS_trans_sf"/>
</dbReference>
<evidence type="ECO:0000256" key="2">
    <source>
        <dbReference type="ARBA" id="ARBA00022475"/>
    </source>
</evidence>
<dbReference type="PANTHER" id="PTHR43124">
    <property type="entry name" value="PURINE EFFLUX PUMP PBUE"/>
    <property type="match status" value="1"/>
</dbReference>
<keyword evidence="4 6" id="KW-1133">Transmembrane helix</keyword>
<comment type="caution">
    <text evidence="8">The sequence shown here is derived from an EMBL/GenBank/DDBJ whole genome shotgun (WGS) entry which is preliminary data.</text>
</comment>
<dbReference type="InterPro" id="IPR050189">
    <property type="entry name" value="MFS_Efflux_Transporters"/>
</dbReference>
<feature type="transmembrane region" description="Helical" evidence="6">
    <location>
        <begin position="49"/>
        <end position="69"/>
    </location>
</feature>
<name>A0A3A6U956_LEGPN</name>
<dbReference type="Gene3D" id="1.20.1720.10">
    <property type="entry name" value="Multidrug resistance protein D"/>
    <property type="match status" value="1"/>
</dbReference>
<evidence type="ECO:0000256" key="5">
    <source>
        <dbReference type="ARBA" id="ARBA00023136"/>
    </source>
</evidence>
<evidence type="ECO:0000313" key="9">
    <source>
        <dbReference type="Proteomes" id="UP000277145"/>
    </source>
</evidence>
<feature type="domain" description="Major facilitator superfamily (MFS) profile" evidence="7">
    <location>
        <begin position="11"/>
        <end position="396"/>
    </location>
</feature>
<protein>
    <submittedName>
        <fullName evidence="8">MFS transporter</fullName>
    </submittedName>
</protein>
<feature type="transmembrane region" description="Helical" evidence="6">
    <location>
        <begin position="372"/>
        <end position="391"/>
    </location>
</feature>
<feature type="transmembrane region" description="Helical" evidence="6">
    <location>
        <begin position="306"/>
        <end position="333"/>
    </location>
</feature>
<evidence type="ECO:0000313" key="8">
    <source>
        <dbReference type="EMBL" id="RJY34554.1"/>
    </source>
</evidence>
<dbReference type="AlphaFoldDB" id="A0A3A6U956"/>
<dbReference type="PANTHER" id="PTHR43124:SF3">
    <property type="entry name" value="CHLORAMPHENICOL EFFLUX PUMP RV0191"/>
    <property type="match status" value="1"/>
</dbReference>
<dbReference type="InterPro" id="IPR020846">
    <property type="entry name" value="MFS_dom"/>
</dbReference>
<feature type="transmembrane region" description="Helical" evidence="6">
    <location>
        <begin position="135"/>
        <end position="157"/>
    </location>
</feature>
<feature type="transmembrane region" description="Helical" evidence="6">
    <location>
        <begin position="163"/>
        <end position="179"/>
    </location>
</feature>
<dbReference type="Pfam" id="PF07690">
    <property type="entry name" value="MFS_1"/>
    <property type="match status" value="1"/>
</dbReference>
<accession>A0A3A6U956</accession>
<evidence type="ECO:0000259" key="7">
    <source>
        <dbReference type="PROSITE" id="PS50850"/>
    </source>
</evidence>
<keyword evidence="3 6" id="KW-0812">Transmembrane</keyword>
<dbReference type="SUPFAM" id="SSF103473">
    <property type="entry name" value="MFS general substrate transporter"/>
    <property type="match status" value="1"/>
</dbReference>
<evidence type="ECO:0000256" key="1">
    <source>
        <dbReference type="ARBA" id="ARBA00004651"/>
    </source>
</evidence>
<feature type="transmembrane region" description="Helical" evidence="6">
    <location>
        <begin position="12"/>
        <end position="29"/>
    </location>
</feature>
<evidence type="ECO:0000256" key="6">
    <source>
        <dbReference type="SAM" id="Phobius"/>
    </source>
</evidence>
<reference evidence="8 9" key="1">
    <citation type="submission" date="2018-08" db="EMBL/GenBank/DDBJ databases">
        <title>Genome Sequences of Legionella pneumophila subsp. pneumophila Isolates, Recovered from a Drinking Water System in a Large Builging.</title>
        <authorList>
            <person name="Gomez-Alvarez V."/>
            <person name="Boczek L."/>
            <person name="King D."/>
            <person name="Pemberton A."/>
            <person name="Pfaller S."/>
            <person name="Rodgers M."/>
            <person name="Santodomingo J."/>
            <person name="Revetta R."/>
        </authorList>
    </citation>
    <scope>NUCLEOTIDE SEQUENCE [LARGE SCALE GENOMIC DNA]</scope>
    <source>
        <strain evidence="8 9">L01C.1</strain>
    </source>
</reference>